<dbReference type="AlphaFoldDB" id="A0A0C5C1E6"/>
<dbReference type="KEGG" id="nid:NPIRD3C_1970"/>
<accession>A0A0C5C1E6</accession>
<evidence type="ECO:0000313" key="1">
    <source>
        <dbReference type="EMBL" id="AJM93180.1"/>
    </source>
</evidence>
<dbReference type="HOGENOM" id="CLU_2930039_0_0_2"/>
<protein>
    <submittedName>
        <fullName evidence="1">Uncharacterized protein</fullName>
    </submittedName>
</protein>
<reference evidence="2" key="1">
    <citation type="submission" date="2015-02" db="EMBL/GenBank/DDBJ databases">
        <title>Characterization of two novel Thaumarchaeota isolated from the Northern Adriatic Sea.</title>
        <authorList>
            <person name="Bayer B."/>
            <person name="Vojvoda J."/>
            <person name="Offre P."/>
            <person name="Srivastava A."/>
            <person name="Elisabeth N."/>
            <person name="Garcia J.A.L."/>
            <person name="Schleper C."/>
            <person name="Herndl G.J."/>
        </authorList>
    </citation>
    <scope>NUCLEOTIDE SEQUENCE [LARGE SCALE GENOMIC DNA]</scope>
    <source>
        <strain evidence="2">D3C</strain>
    </source>
</reference>
<sequence length="60" mass="6985">MENQILENLKMMMKMKKFTNMIKKNQKRKRVGSGSLRDETKNKKFTHFSGIIPKGICGPN</sequence>
<keyword evidence="2" id="KW-1185">Reference proteome</keyword>
<evidence type="ECO:0000313" key="2">
    <source>
        <dbReference type="Proteomes" id="UP000032027"/>
    </source>
</evidence>
<proteinExistence type="predicted"/>
<reference evidence="1 2" key="2">
    <citation type="journal article" date="2016" name="ISME J.">
        <title>Physiological and genomic characterization of two novel marine thaumarchaeal strains indicates niche differentiation.</title>
        <authorList>
            <person name="Bayer B."/>
            <person name="Vojvoda J."/>
            <person name="Offre P."/>
            <person name="Alves R.J."/>
            <person name="Elisabeth N.H."/>
            <person name="Garcia J.A."/>
            <person name="Volland J.M."/>
            <person name="Srivastava A."/>
            <person name="Schleper C."/>
            <person name="Herndl G.J."/>
        </authorList>
    </citation>
    <scope>NUCLEOTIDE SEQUENCE [LARGE SCALE GENOMIC DNA]</scope>
    <source>
        <strain evidence="1 2">D3C</strain>
    </source>
</reference>
<dbReference type="Proteomes" id="UP000032027">
    <property type="component" value="Chromosome"/>
</dbReference>
<reference evidence="1 2" key="3">
    <citation type="journal article" date="2019" name="Int. J. Syst. Evol. Microbiol.">
        <title>Nitrosopumilus adriaticus sp. nov. and Nitrosopumilus piranensis sp. nov., two ammonia-oxidizing archaea from the Adriatic Sea and members of the class Nitrososphaeria.</title>
        <authorList>
            <person name="Bayer B."/>
            <person name="Vojvoda J."/>
            <person name="Reinthaler T."/>
            <person name="Reyes C."/>
            <person name="Pinto M."/>
            <person name="Herndl G.J."/>
        </authorList>
    </citation>
    <scope>NUCLEOTIDE SEQUENCE [LARGE SCALE GENOMIC DNA]</scope>
    <source>
        <strain evidence="1 2">D3C</strain>
    </source>
</reference>
<name>A0A0C5C1E6_9ARCH</name>
<organism evidence="1 2">
    <name type="scientific">Nitrosopumilus piranensis</name>
    <dbReference type="NCBI Taxonomy" id="1582439"/>
    <lineage>
        <taxon>Archaea</taxon>
        <taxon>Nitrososphaerota</taxon>
        <taxon>Nitrososphaeria</taxon>
        <taxon>Nitrosopumilales</taxon>
        <taxon>Nitrosopumilaceae</taxon>
        <taxon>Nitrosopumilus</taxon>
    </lineage>
</organism>
<dbReference type="EMBL" id="CP010868">
    <property type="protein sequence ID" value="AJM93180.1"/>
    <property type="molecule type" value="Genomic_DNA"/>
</dbReference>
<gene>
    <name evidence="1" type="ORF">NPIRD3C_1970</name>
</gene>